<proteinExistence type="predicted"/>
<organism evidence="2 3">
    <name type="scientific">Pandoraea iniqua</name>
    <dbReference type="NCBI Taxonomy" id="2508288"/>
    <lineage>
        <taxon>Bacteria</taxon>
        <taxon>Pseudomonadati</taxon>
        <taxon>Pseudomonadota</taxon>
        <taxon>Betaproteobacteria</taxon>
        <taxon>Burkholderiales</taxon>
        <taxon>Burkholderiaceae</taxon>
        <taxon>Pandoraea</taxon>
    </lineage>
</organism>
<dbReference type="Proteomes" id="UP000333828">
    <property type="component" value="Unassembled WGS sequence"/>
</dbReference>
<dbReference type="RefSeq" id="WP_150683295.1">
    <property type="nucleotide sequence ID" value="NZ_CABPSI010000001.1"/>
</dbReference>
<accession>A0A5E4T8S4</accession>
<dbReference type="AlphaFoldDB" id="A0A5E4T8S4"/>
<sequence>MYVVDYPLTSIETLSGPVPQGTVIARETLELMREQSRCREQWLAEAKACRDAAVAERERARLESETMCAALLEEARAQSQQHAAQCAEAARREALAQTLDWLVDEASMERATVRSLERRIAEALIGALSNFVATLDVGERFAHRVANTLPSLVREGALVLRVPPAHHEAVTTALQRANIVLACTPDPALTGHHARLESEWVTLCLDLDADLAAVVERLRVAPSLEVAYG</sequence>
<reference evidence="2 3" key="1">
    <citation type="submission" date="2019-08" db="EMBL/GenBank/DDBJ databases">
        <authorList>
            <person name="Peeters C."/>
        </authorList>
    </citation>
    <scope>NUCLEOTIDE SEQUENCE [LARGE SCALE GENOMIC DNA]</scope>
    <source>
        <strain evidence="2 3">LMG 31115</strain>
    </source>
</reference>
<dbReference type="EMBL" id="CABPSI010000001">
    <property type="protein sequence ID" value="VVD84167.1"/>
    <property type="molecule type" value="Genomic_DNA"/>
</dbReference>
<feature type="coiled-coil region" evidence="1">
    <location>
        <begin position="45"/>
        <end position="92"/>
    </location>
</feature>
<gene>
    <name evidence="2" type="ORF">PIN31115_01268</name>
</gene>
<evidence type="ECO:0000313" key="2">
    <source>
        <dbReference type="EMBL" id="VVD84167.1"/>
    </source>
</evidence>
<keyword evidence="3" id="KW-1185">Reference proteome</keyword>
<keyword evidence="1" id="KW-0175">Coiled coil</keyword>
<protein>
    <submittedName>
        <fullName evidence="2">Type III secretion system apparatus protein</fullName>
    </submittedName>
</protein>
<name>A0A5E4T8S4_9BURK</name>
<evidence type="ECO:0000256" key="1">
    <source>
        <dbReference type="SAM" id="Coils"/>
    </source>
</evidence>
<evidence type="ECO:0000313" key="3">
    <source>
        <dbReference type="Proteomes" id="UP000333828"/>
    </source>
</evidence>